<protein>
    <submittedName>
        <fullName evidence="2">ABC transporter permease subunit</fullName>
    </submittedName>
</protein>
<feature type="transmembrane region" description="Helical" evidence="1">
    <location>
        <begin position="74"/>
        <end position="98"/>
    </location>
</feature>
<keyword evidence="1" id="KW-0812">Transmembrane</keyword>
<dbReference type="AlphaFoldDB" id="A0A934QP79"/>
<evidence type="ECO:0000256" key="1">
    <source>
        <dbReference type="SAM" id="Phobius"/>
    </source>
</evidence>
<feature type="transmembrane region" description="Helical" evidence="1">
    <location>
        <begin position="214"/>
        <end position="233"/>
    </location>
</feature>
<gene>
    <name evidence="2" type="ORF">JHE00_15205</name>
</gene>
<keyword evidence="1" id="KW-1133">Transmembrane helix</keyword>
<comment type="caution">
    <text evidence="2">The sequence shown here is derived from an EMBL/GenBank/DDBJ whole genome shotgun (WGS) entry which is preliminary data.</text>
</comment>
<proteinExistence type="predicted"/>
<evidence type="ECO:0000313" key="2">
    <source>
        <dbReference type="EMBL" id="MBK1785677.1"/>
    </source>
</evidence>
<feature type="transmembrane region" description="Helical" evidence="1">
    <location>
        <begin position="39"/>
        <end position="62"/>
    </location>
</feature>
<dbReference type="EMBL" id="JAENJH010000003">
    <property type="protein sequence ID" value="MBK1785677.1"/>
    <property type="molecule type" value="Genomic_DNA"/>
</dbReference>
<evidence type="ECO:0000313" key="3">
    <source>
        <dbReference type="Proteomes" id="UP000635245"/>
    </source>
</evidence>
<dbReference type="RefSeq" id="WP_200318708.1">
    <property type="nucleotide sequence ID" value="NZ_JAENJH010000003.1"/>
</dbReference>
<feature type="transmembrane region" description="Helical" evidence="1">
    <location>
        <begin position="182"/>
        <end position="207"/>
    </location>
</feature>
<name>A0A934QP79_9PSEU</name>
<keyword evidence="3" id="KW-1185">Reference proteome</keyword>
<dbReference type="GO" id="GO:0140359">
    <property type="term" value="F:ABC-type transporter activity"/>
    <property type="evidence" value="ECO:0007669"/>
    <property type="project" value="InterPro"/>
</dbReference>
<sequence length="291" mass="29526">MTDATTTLAPAPVARRSHATLGRLVRAELRWIYRRPRTLVVLGLLAAIPVIVGIALTFVGSAGPGGGGGDGASLLATAAGNALVLPIATLAMALNLLLPLSAAMSGSDALAGETAHGTLRGWLLAPVSRGRLLLVKSLGVATFALSAVLVMAATGVLTGFVLNGTDGLVTLSGSTLSLPAALLKVAIAAGWVALQLWAIGAVALAISAWTEHPMVVLASVLGGVIVFSVLQLLDALEWLHPFLLNDSWLALGDVLRDPMPTGGLAEGALRAACYIVIALSIAYAKLSTKDG</sequence>
<keyword evidence="1" id="KW-0472">Membrane</keyword>
<dbReference type="PANTHER" id="PTHR37305">
    <property type="entry name" value="INTEGRAL MEMBRANE PROTEIN-RELATED"/>
    <property type="match status" value="1"/>
</dbReference>
<dbReference type="GO" id="GO:0005886">
    <property type="term" value="C:plasma membrane"/>
    <property type="evidence" value="ECO:0007669"/>
    <property type="project" value="UniProtKB-SubCell"/>
</dbReference>
<feature type="transmembrane region" description="Helical" evidence="1">
    <location>
        <begin position="138"/>
        <end position="162"/>
    </location>
</feature>
<reference evidence="2" key="1">
    <citation type="submission" date="2020-12" db="EMBL/GenBank/DDBJ databases">
        <title>Prauserella sp. ASG 168, a novel actinomycete isolated from cave rock.</title>
        <authorList>
            <person name="Suriyachadkun C."/>
        </authorList>
    </citation>
    <scope>NUCLEOTIDE SEQUENCE</scope>
    <source>
        <strain evidence="2">ASG 168</strain>
    </source>
</reference>
<feature type="transmembrane region" description="Helical" evidence="1">
    <location>
        <begin position="267"/>
        <end position="286"/>
    </location>
</feature>
<accession>A0A934QP79</accession>
<organism evidence="2 3">
    <name type="scientific">Prauserella cavernicola</name>
    <dbReference type="NCBI Taxonomy" id="2800127"/>
    <lineage>
        <taxon>Bacteria</taxon>
        <taxon>Bacillati</taxon>
        <taxon>Actinomycetota</taxon>
        <taxon>Actinomycetes</taxon>
        <taxon>Pseudonocardiales</taxon>
        <taxon>Pseudonocardiaceae</taxon>
        <taxon>Prauserella</taxon>
    </lineage>
</organism>
<dbReference type="PANTHER" id="PTHR37305:SF1">
    <property type="entry name" value="MEMBRANE PROTEIN"/>
    <property type="match status" value="1"/>
</dbReference>
<dbReference type="Proteomes" id="UP000635245">
    <property type="component" value="Unassembled WGS sequence"/>
</dbReference>
<dbReference type="Pfam" id="PF12679">
    <property type="entry name" value="ABC2_membrane_2"/>
    <property type="match status" value="1"/>
</dbReference>